<dbReference type="Gene3D" id="3.30.720.10">
    <property type="entry name" value="Signal recognition particle alu RNA binding heterodimer, srp9/1"/>
    <property type="match status" value="1"/>
</dbReference>
<reference evidence="11" key="1">
    <citation type="submission" date="2022-04" db="EMBL/GenBank/DDBJ databases">
        <authorList>
            <person name="Xu L."/>
            <person name="Lv Z."/>
        </authorList>
    </citation>
    <scope>NUCLEOTIDE SEQUENCE</scope>
    <source>
        <strain evidence="11">LV_2022a</strain>
    </source>
</reference>
<evidence type="ECO:0000256" key="5">
    <source>
        <dbReference type="ARBA" id="ARBA00022884"/>
    </source>
</evidence>
<keyword evidence="10" id="KW-0472">Membrane</keyword>
<dbReference type="InterPro" id="IPR009018">
    <property type="entry name" value="Signal_recog_particle_SRP9/14"/>
</dbReference>
<organism evidence="11 12">
    <name type="scientific">Schistosoma mekongi</name>
    <name type="common">Parasitic worm</name>
    <dbReference type="NCBI Taxonomy" id="38744"/>
    <lineage>
        <taxon>Eukaryota</taxon>
        <taxon>Metazoa</taxon>
        <taxon>Spiralia</taxon>
        <taxon>Lophotrochozoa</taxon>
        <taxon>Platyhelminthes</taxon>
        <taxon>Trematoda</taxon>
        <taxon>Digenea</taxon>
        <taxon>Strigeidida</taxon>
        <taxon>Schistosomatoidea</taxon>
        <taxon>Schistosomatidae</taxon>
        <taxon>Schistosoma</taxon>
    </lineage>
</organism>
<accession>A0AAE1ZJ09</accession>
<evidence type="ECO:0000313" key="11">
    <source>
        <dbReference type="EMBL" id="KAK4474782.1"/>
    </source>
</evidence>
<comment type="caution">
    <text evidence="11">The sequence shown here is derived from an EMBL/GenBank/DDBJ whole genome shotgun (WGS) entry which is preliminary data.</text>
</comment>
<dbReference type="Pfam" id="PF02290">
    <property type="entry name" value="SRP14"/>
    <property type="match status" value="1"/>
</dbReference>
<evidence type="ECO:0000256" key="8">
    <source>
        <dbReference type="RuleBase" id="RU368100"/>
    </source>
</evidence>
<dbReference type="SUPFAM" id="SSF54762">
    <property type="entry name" value="Signal recognition particle alu RNA binding heterodimer, SRP9/14"/>
    <property type="match status" value="1"/>
</dbReference>
<comment type="function">
    <text evidence="8">Component of the signal recognition particle (SRP) complex, a ribonucleoprotein complex that mediates the cotranslational targeting of secretory and membrane proteins to the endoplasmic reticulum (ER). SRP9 together with SRP14 and the Alu portion of the SRP RNA, constitutes the elongation arrest domain of SRP. The complex of SRP9 and SRP14 is required for SRP RNA binding.</text>
</comment>
<evidence type="ECO:0000256" key="10">
    <source>
        <dbReference type="SAM" id="Phobius"/>
    </source>
</evidence>
<keyword evidence="6 8" id="KW-0733">Signal recognition particle</keyword>
<keyword evidence="4 8" id="KW-0963">Cytoplasm</keyword>
<dbReference type="GO" id="GO:0030942">
    <property type="term" value="F:endoplasmic reticulum signal peptide binding"/>
    <property type="evidence" value="ECO:0007669"/>
    <property type="project" value="UniProtKB-UniRule"/>
</dbReference>
<dbReference type="GO" id="GO:0005786">
    <property type="term" value="C:signal recognition particle, endoplasmic reticulum targeting"/>
    <property type="evidence" value="ECO:0007669"/>
    <property type="project" value="UniProtKB-UniRule"/>
</dbReference>
<feature type="compositionally biased region" description="Polar residues" evidence="9">
    <location>
        <begin position="9"/>
        <end position="30"/>
    </location>
</feature>
<dbReference type="InterPro" id="IPR003210">
    <property type="entry name" value="Signal_recog_particle_SRP14"/>
</dbReference>
<evidence type="ECO:0000256" key="4">
    <source>
        <dbReference type="ARBA" id="ARBA00022490"/>
    </source>
</evidence>
<evidence type="ECO:0000256" key="6">
    <source>
        <dbReference type="ARBA" id="ARBA00023135"/>
    </source>
</evidence>
<comment type="similarity">
    <text evidence="2 8">Belongs to the SRP14 family.</text>
</comment>
<evidence type="ECO:0000256" key="1">
    <source>
        <dbReference type="ARBA" id="ARBA00004496"/>
    </source>
</evidence>
<dbReference type="EMBL" id="JALJAT010000001">
    <property type="protein sequence ID" value="KAK4474782.1"/>
    <property type="molecule type" value="Genomic_DNA"/>
</dbReference>
<keyword evidence="10" id="KW-0812">Transmembrane</keyword>
<keyword evidence="12" id="KW-1185">Reference proteome</keyword>
<dbReference type="AlphaFoldDB" id="A0AAE1ZJ09"/>
<keyword evidence="5 8" id="KW-0694">RNA-binding</keyword>
<feature type="transmembrane region" description="Helical" evidence="10">
    <location>
        <begin position="87"/>
        <end position="110"/>
    </location>
</feature>
<sequence length="220" mass="24602">MLTDDQLLERSTNQTTAEAQQSANIKPSSMNDKHVNEAEETDIQDTIPPDEYAAEVSVSLVNDSNSPSSESNSSSRKILSIRLKNVMLSRIIFTLSMLCLLILGIILRFLTSLNKLFTQSKSNGSLYITMKRYDGRVKPISKRNAKTKDVHVATENSCLLRATLGNQKISTVVHQKDMNRFNQAYSNLLKANIDGLKKRDKRVKSANVPSKINRSKTEKG</sequence>
<keyword evidence="10" id="KW-1133">Transmembrane helix</keyword>
<feature type="region of interest" description="Disordered" evidence="9">
    <location>
        <begin position="200"/>
        <end position="220"/>
    </location>
</feature>
<evidence type="ECO:0000256" key="3">
    <source>
        <dbReference type="ARBA" id="ARBA00017926"/>
    </source>
</evidence>
<comment type="subunit">
    <text evidence="8">Heterodimer with SRP9; binds RNA as heterodimer. Component of a signal recognition particle (SRP) complex that consists of a 7SL RNA molecule of 300 nucleotides and six protein subunits: SRP72, SRP68, SRP54, SRP19, SRP14 and SRP9.</text>
</comment>
<reference evidence="11" key="2">
    <citation type="journal article" date="2023" name="Infect Dis Poverty">
        <title>Chromosome-scale genome of the human blood fluke Schistosoma mekongi and its implications for public health.</title>
        <authorList>
            <person name="Zhou M."/>
            <person name="Xu L."/>
            <person name="Xu D."/>
            <person name="Chen W."/>
            <person name="Khan J."/>
            <person name="Hu Y."/>
            <person name="Huang H."/>
            <person name="Wei H."/>
            <person name="Zhang Y."/>
            <person name="Chusongsang P."/>
            <person name="Tanasarnprasert K."/>
            <person name="Hu X."/>
            <person name="Limpanont Y."/>
            <person name="Lv Z."/>
        </authorList>
    </citation>
    <scope>NUCLEOTIDE SEQUENCE</scope>
    <source>
        <strain evidence="11">LV_2022a</strain>
    </source>
</reference>
<protein>
    <recommendedName>
        <fullName evidence="3 8">Signal recognition particle 14 kDa protein</fullName>
        <shortName evidence="8">SRP14</shortName>
    </recommendedName>
</protein>
<dbReference type="GO" id="GO:0008312">
    <property type="term" value="F:7S RNA binding"/>
    <property type="evidence" value="ECO:0007669"/>
    <property type="project" value="UniProtKB-UniRule"/>
</dbReference>
<feature type="region of interest" description="Disordered" evidence="9">
    <location>
        <begin position="1"/>
        <end position="48"/>
    </location>
</feature>
<gene>
    <name evidence="11" type="ORF">MN116_001902</name>
</gene>
<dbReference type="Proteomes" id="UP001292079">
    <property type="component" value="Unassembled WGS sequence"/>
</dbReference>
<comment type="subcellular location">
    <subcellularLocation>
        <location evidence="1 8">Cytoplasm</location>
    </subcellularLocation>
</comment>
<evidence type="ECO:0000313" key="12">
    <source>
        <dbReference type="Proteomes" id="UP001292079"/>
    </source>
</evidence>
<dbReference type="GO" id="GO:0006614">
    <property type="term" value="P:SRP-dependent cotranslational protein targeting to membrane"/>
    <property type="evidence" value="ECO:0007669"/>
    <property type="project" value="UniProtKB-UniRule"/>
</dbReference>
<evidence type="ECO:0000256" key="9">
    <source>
        <dbReference type="SAM" id="MobiDB-lite"/>
    </source>
</evidence>
<dbReference type="PANTHER" id="PTHR12013">
    <property type="entry name" value="SIGNAL RECOGNITION PARTICLE 14 KD PROTEIN"/>
    <property type="match status" value="1"/>
</dbReference>
<evidence type="ECO:0000256" key="2">
    <source>
        <dbReference type="ARBA" id="ARBA00010349"/>
    </source>
</evidence>
<dbReference type="FunFam" id="3.30.720.10:FF:000003">
    <property type="entry name" value="Signal recognition particle 14"/>
    <property type="match status" value="1"/>
</dbReference>
<keyword evidence="7 8" id="KW-0687">Ribonucleoprotein</keyword>
<proteinExistence type="inferred from homology"/>
<evidence type="ECO:0000256" key="7">
    <source>
        <dbReference type="ARBA" id="ARBA00023274"/>
    </source>
</evidence>
<name>A0AAE1ZJ09_SCHME</name>